<accession>A0ABQ3LIA0</accession>
<evidence type="ECO:0008006" key="5">
    <source>
        <dbReference type="Google" id="ProtNLM"/>
    </source>
</evidence>
<organism evidence="3 4">
    <name type="scientific">Sphingomonas glacialis</name>
    <dbReference type="NCBI Taxonomy" id="658225"/>
    <lineage>
        <taxon>Bacteria</taxon>
        <taxon>Pseudomonadati</taxon>
        <taxon>Pseudomonadota</taxon>
        <taxon>Alphaproteobacteria</taxon>
        <taxon>Sphingomonadales</taxon>
        <taxon>Sphingomonadaceae</taxon>
        <taxon>Sphingomonas</taxon>
    </lineage>
</organism>
<name>A0ABQ3LIA0_9SPHN</name>
<dbReference type="RefSeq" id="WP_189676129.1">
    <property type="nucleotide sequence ID" value="NZ_BNAQ01000002.1"/>
</dbReference>
<gene>
    <name evidence="3" type="ORF">GCM10008023_20300</name>
</gene>
<feature type="region of interest" description="Disordered" evidence="1">
    <location>
        <begin position="189"/>
        <end position="211"/>
    </location>
</feature>
<keyword evidence="2" id="KW-0732">Signal</keyword>
<evidence type="ECO:0000256" key="2">
    <source>
        <dbReference type="SAM" id="SignalP"/>
    </source>
</evidence>
<protein>
    <recommendedName>
        <fullName evidence="5">MASP</fullName>
    </recommendedName>
</protein>
<evidence type="ECO:0000313" key="4">
    <source>
        <dbReference type="Proteomes" id="UP000652430"/>
    </source>
</evidence>
<sequence>MTRFSTLSSVALASVLAFSAPAFAEGKHDRAEQAIAEARAKIDASAKVGATTETPRLQADAQAQLRAAEEHLAAGKKAEAIDDAHRASQLADTALGQAQRAHNDAAHAATTNARNVAMDAQADAAAANARANAAEQAAASAAADAAAARSAPPVVVQAPAPTTTVTTETTKTAAPAVRHTAVKRVVRKATTRRAAPARVTEKTTTTVTTGQ</sequence>
<dbReference type="Proteomes" id="UP000652430">
    <property type="component" value="Unassembled WGS sequence"/>
</dbReference>
<comment type="caution">
    <text evidence="3">The sequence shown here is derived from an EMBL/GenBank/DDBJ whole genome shotgun (WGS) entry which is preliminary data.</text>
</comment>
<keyword evidence="4" id="KW-1185">Reference proteome</keyword>
<evidence type="ECO:0000256" key="1">
    <source>
        <dbReference type="SAM" id="MobiDB-lite"/>
    </source>
</evidence>
<feature type="signal peptide" evidence="2">
    <location>
        <begin position="1"/>
        <end position="24"/>
    </location>
</feature>
<reference evidence="4" key="1">
    <citation type="journal article" date="2019" name="Int. J. Syst. Evol. Microbiol.">
        <title>The Global Catalogue of Microorganisms (GCM) 10K type strain sequencing project: providing services to taxonomists for standard genome sequencing and annotation.</title>
        <authorList>
            <consortium name="The Broad Institute Genomics Platform"/>
            <consortium name="The Broad Institute Genome Sequencing Center for Infectious Disease"/>
            <person name="Wu L."/>
            <person name="Ma J."/>
        </authorList>
    </citation>
    <scope>NUCLEOTIDE SEQUENCE [LARGE SCALE GENOMIC DNA]</scope>
    <source>
        <strain evidence="4">CGMCC 1.8957</strain>
    </source>
</reference>
<evidence type="ECO:0000313" key="3">
    <source>
        <dbReference type="EMBL" id="GHH16361.1"/>
    </source>
</evidence>
<dbReference type="EMBL" id="BNAQ01000002">
    <property type="protein sequence ID" value="GHH16361.1"/>
    <property type="molecule type" value="Genomic_DNA"/>
</dbReference>
<feature type="chain" id="PRO_5045747781" description="MASP" evidence="2">
    <location>
        <begin position="25"/>
        <end position="211"/>
    </location>
</feature>
<feature type="compositionally biased region" description="Low complexity" evidence="1">
    <location>
        <begin position="192"/>
        <end position="211"/>
    </location>
</feature>
<proteinExistence type="predicted"/>